<evidence type="ECO:0000256" key="1">
    <source>
        <dbReference type="SAM" id="MobiDB-lite"/>
    </source>
</evidence>
<feature type="region of interest" description="Disordered" evidence="1">
    <location>
        <begin position="1"/>
        <end position="21"/>
    </location>
</feature>
<protein>
    <submittedName>
        <fullName evidence="2">Uncharacterized protein</fullName>
    </submittedName>
</protein>
<dbReference type="PATRIC" id="fig|1035190.4.peg.1723"/>
<gene>
    <name evidence="2" type="ORF">HMPREF9950_0590</name>
</gene>
<sequence length="45" mass="5291">MPQVWIEIDQLKDQREEQEDIQDVLQKDPNDLSQTGHFTQIPKGV</sequence>
<reference evidence="2 3" key="1">
    <citation type="submission" date="2011-07" db="EMBL/GenBank/DDBJ databases">
        <authorList>
            <person name="Harkins D.M."/>
            <person name="Madupu R."/>
            <person name="Durkin A.S."/>
            <person name="Torralba M."/>
            <person name="Methe B."/>
            <person name="Sutton G.G."/>
            <person name="Nelson K.E."/>
        </authorList>
    </citation>
    <scope>NUCLEOTIDE SEQUENCE [LARGE SCALE GENOMIC DNA]</scope>
    <source>
        <strain evidence="2 3">SK313</strain>
    </source>
</reference>
<proteinExistence type="predicted"/>
<organism evidence="2 3">
    <name type="scientific">Streptococcus oralis SK313</name>
    <dbReference type="NCBI Taxonomy" id="1035190"/>
    <lineage>
        <taxon>Bacteria</taxon>
        <taxon>Bacillati</taxon>
        <taxon>Bacillota</taxon>
        <taxon>Bacilli</taxon>
        <taxon>Lactobacillales</taxon>
        <taxon>Streptococcaceae</taxon>
        <taxon>Streptococcus</taxon>
    </lineage>
</organism>
<accession>F9Q4P7</accession>
<dbReference type="Proteomes" id="UP000005621">
    <property type="component" value="Unassembled WGS sequence"/>
</dbReference>
<evidence type="ECO:0000313" key="2">
    <source>
        <dbReference type="EMBL" id="EGV00981.1"/>
    </source>
</evidence>
<name>F9Q4P7_STROR</name>
<comment type="caution">
    <text evidence="2">The sequence shown here is derived from an EMBL/GenBank/DDBJ whole genome shotgun (WGS) entry which is preliminary data.</text>
</comment>
<dbReference type="EMBL" id="AFUU01000004">
    <property type="protein sequence ID" value="EGV00981.1"/>
    <property type="molecule type" value="Genomic_DNA"/>
</dbReference>
<dbReference type="AlphaFoldDB" id="F9Q4P7"/>
<evidence type="ECO:0000313" key="3">
    <source>
        <dbReference type="Proteomes" id="UP000005621"/>
    </source>
</evidence>